<name>M6Y5I1_9LEPT</name>
<dbReference type="Proteomes" id="UP000012138">
    <property type="component" value="Unassembled WGS sequence"/>
</dbReference>
<dbReference type="Pfam" id="PF07598">
    <property type="entry name" value="DUF1561"/>
    <property type="match status" value="1"/>
</dbReference>
<evidence type="ECO:0000313" key="2">
    <source>
        <dbReference type="Proteomes" id="UP000012138"/>
    </source>
</evidence>
<dbReference type="EMBL" id="AKXB02000157">
    <property type="protein sequence ID" value="EMO87236.1"/>
    <property type="molecule type" value="Genomic_DNA"/>
</dbReference>
<evidence type="ECO:0000313" key="1">
    <source>
        <dbReference type="EMBL" id="EMO87236.1"/>
    </source>
</evidence>
<protein>
    <submittedName>
        <fullName evidence="1">PF07598 domain protein</fullName>
    </submittedName>
</protein>
<sequence length="303" mass="34096">MNDWVKTIATPGNISIQTSIAWDLQTTQGNERYFVRWGGSDKNTTPLYYNPESGHLAQYDPVSGSLYCMYSQVGKSNWNWVKWALCSDAAISKDNPAFWNVNWETSEGGLITDYKGNALRVTRYGSNWGVAYAVKSSYLEKDTTHSPTSSFIVDKSLLDWTRYTSSNLGKTDRYCPAGNQESLIHKKIKRTLPSDFQLTEAWIRRLYDIARSTNVGSVAAPQRIGSCGICMLHSLQMIAEVLEYHSQGPLTSGGYFFDTAPNTDPFDSFRQHSPELEELLTNVPEINSYGTRLRPFTSTDLVT</sequence>
<accession>M6Y5I1</accession>
<proteinExistence type="predicted"/>
<reference evidence="1 2" key="1">
    <citation type="submission" date="2013-01" db="EMBL/GenBank/DDBJ databases">
        <authorList>
            <person name="Harkins D.M."/>
            <person name="Durkin A.S."/>
            <person name="Brinkac L.M."/>
            <person name="Haft D.H."/>
            <person name="Selengut J.D."/>
            <person name="Sanka R."/>
            <person name="DePew J."/>
            <person name="Purushe J."/>
            <person name="Whelen A.C."/>
            <person name="Vinetz J.M."/>
            <person name="Sutton G.G."/>
            <person name="Nierman W.C."/>
            <person name="Fouts D.E."/>
        </authorList>
    </citation>
    <scope>NUCLEOTIDE SEQUENCE [LARGE SCALE GENOMIC DNA]</scope>
    <source>
        <strain evidence="1 2">2001034031</strain>
    </source>
</reference>
<dbReference type="AlphaFoldDB" id="M6Y5I1"/>
<gene>
    <name evidence="1" type="ORF">LEP1GSC024_0840</name>
</gene>
<comment type="caution">
    <text evidence="1">The sequence shown here is derived from an EMBL/GenBank/DDBJ whole genome shotgun (WGS) entry which is preliminary data.</text>
</comment>
<organism evidence="1 2">
    <name type="scientific">Leptospira noguchii str. 2001034031</name>
    <dbReference type="NCBI Taxonomy" id="1193053"/>
    <lineage>
        <taxon>Bacteria</taxon>
        <taxon>Pseudomonadati</taxon>
        <taxon>Spirochaetota</taxon>
        <taxon>Spirochaetia</taxon>
        <taxon>Leptospirales</taxon>
        <taxon>Leptospiraceae</taxon>
        <taxon>Leptospira</taxon>
    </lineage>
</organism>
<dbReference type="InterPro" id="IPR011455">
    <property type="entry name" value="DUF1561"/>
</dbReference>